<feature type="compositionally biased region" description="Low complexity" evidence="7">
    <location>
        <begin position="2351"/>
        <end position="2364"/>
    </location>
</feature>
<evidence type="ECO:0000313" key="10">
    <source>
        <dbReference type="Proteomes" id="UP000789390"/>
    </source>
</evidence>
<dbReference type="GO" id="GO:0050321">
    <property type="term" value="F:tau-protein kinase activity"/>
    <property type="evidence" value="ECO:0007669"/>
    <property type="project" value="TreeGrafter"/>
</dbReference>
<dbReference type="PROSITE" id="PS50011">
    <property type="entry name" value="PROTEIN_KINASE_DOM"/>
    <property type="match status" value="1"/>
</dbReference>
<evidence type="ECO:0000256" key="5">
    <source>
        <dbReference type="ARBA" id="ARBA00022840"/>
    </source>
</evidence>
<feature type="region of interest" description="Disordered" evidence="7">
    <location>
        <begin position="1323"/>
        <end position="1369"/>
    </location>
</feature>
<dbReference type="PANTHER" id="PTHR24346:SF93">
    <property type="entry name" value="NUAK FAMILY SNF1-LIKE KINASE 1"/>
    <property type="match status" value="1"/>
</dbReference>
<feature type="compositionally biased region" description="Low complexity" evidence="7">
    <location>
        <begin position="1705"/>
        <end position="1723"/>
    </location>
</feature>
<feature type="compositionally biased region" description="Polar residues" evidence="7">
    <location>
        <begin position="345"/>
        <end position="354"/>
    </location>
</feature>
<feature type="compositionally biased region" description="Basic and acidic residues" evidence="7">
    <location>
        <begin position="1471"/>
        <end position="1485"/>
    </location>
</feature>
<feature type="compositionally biased region" description="Polar residues" evidence="7">
    <location>
        <begin position="2855"/>
        <end position="2865"/>
    </location>
</feature>
<feature type="compositionally biased region" description="Basic and acidic residues" evidence="7">
    <location>
        <begin position="2480"/>
        <end position="2492"/>
    </location>
</feature>
<feature type="region of interest" description="Disordered" evidence="7">
    <location>
        <begin position="2127"/>
        <end position="2156"/>
    </location>
</feature>
<evidence type="ECO:0000256" key="2">
    <source>
        <dbReference type="ARBA" id="ARBA00022679"/>
    </source>
</evidence>
<feature type="compositionally biased region" description="Low complexity" evidence="7">
    <location>
        <begin position="1987"/>
        <end position="1999"/>
    </location>
</feature>
<evidence type="ECO:0000259" key="8">
    <source>
        <dbReference type="PROSITE" id="PS50011"/>
    </source>
</evidence>
<protein>
    <recommendedName>
        <fullName evidence="8">Protein kinase domain-containing protein</fullName>
    </recommendedName>
</protein>
<feature type="compositionally biased region" description="Polar residues" evidence="7">
    <location>
        <begin position="1346"/>
        <end position="1356"/>
    </location>
</feature>
<feature type="compositionally biased region" description="Basic and acidic residues" evidence="7">
    <location>
        <begin position="1012"/>
        <end position="1023"/>
    </location>
</feature>
<feature type="compositionally biased region" description="Polar residues" evidence="7">
    <location>
        <begin position="1641"/>
        <end position="1652"/>
    </location>
</feature>
<dbReference type="SUPFAM" id="SSF56112">
    <property type="entry name" value="Protein kinase-like (PK-like)"/>
    <property type="match status" value="1"/>
</dbReference>
<evidence type="ECO:0000256" key="1">
    <source>
        <dbReference type="ARBA" id="ARBA00022527"/>
    </source>
</evidence>
<dbReference type="InterPro" id="IPR008271">
    <property type="entry name" value="Ser/Thr_kinase_AS"/>
</dbReference>
<feature type="region of interest" description="Disordered" evidence="7">
    <location>
        <begin position="1467"/>
        <end position="1493"/>
    </location>
</feature>
<feature type="compositionally biased region" description="Low complexity" evidence="7">
    <location>
        <begin position="1897"/>
        <end position="1926"/>
    </location>
</feature>
<feature type="compositionally biased region" description="Low complexity" evidence="7">
    <location>
        <begin position="2922"/>
        <end position="2933"/>
    </location>
</feature>
<feature type="region of interest" description="Disordered" evidence="7">
    <location>
        <begin position="339"/>
        <end position="445"/>
    </location>
</feature>
<dbReference type="FunFam" id="3.30.200.20:FF:000315">
    <property type="entry name" value="Calcium-dependent protein kinase 3"/>
    <property type="match status" value="1"/>
</dbReference>
<feature type="region of interest" description="Disordered" evidence="7">
    <location>
        <begin position="651"/>
        <end position="758"/>
    </location>
</feature>
<dbReference type="Proteomes" id="UP000789390">
    <property type="component" value="Unassembled WGS sequence"/>
</dbReference>
<gene>
    <name evidence="9" type="ORF">DGAL_LOCUS14843</name>
</gene>
<evidence type="ECO:0000313" key="9">
    <source>
        <dbReference type="EMBL" id="CAH0111207.1"/>
    </source>
</evidence>
<feature type="compositionally biased region" description="Pro residues" evidence="7">
    <location>
        <begin position="2254"/>
        <end position="2268"/>
    </location>
</feature>
<feature type="compositionally biased region" description="Polar residues" evidence="7">
    <location>
        <begin position="2289"/>
        <end position="2320"/>
    </location>
</feature>
<feature type="region of interest" description="Disordered" evidence="7">
    <location>
        <begin position="2341"/>
        <end position="2364"/>
    </location>
</feature>
<feature type="region of interest" description="Disordered" evidence="7">
    <location>
        <begin position="2472"/>
        <end position="2509"/>
    </location>
</feature>
<dbReference type="FunFam" id="1.10.510.10:FF:000389">
    <property type="entry name" value="Uncharacterized protein, isoform E"/>
    <property type="match status" value="1"/>
</dbReference>
<evidence type="ECO:0000256" key="4">
    <source>
        <dbReference type="ARBA" id="ARBA00022777"/>
    </source>
</evidence>
<feature type="compositionally biased region" description="Basic and acidic residues" evidence="7">
    <location>
        <begin position="2735"/>
        <end position="2747"/>
    </location>
</feature>
<sequence length="2946" mass="316996">MVVNGGNSQQQQPTTAPPPPPDVNNIMGGIEQTVGVRMHNHRRKLRQRFDLVRKLGQGTYGKVQLGINKETGQEVAIKTIKKAKIETEADLIRIRREIQIMSSVRHPNIIHIYEVFENKEKMVLVMEYAAGGELYDYLSQRKVLNEAEARRVFRQVASAVYYCHKHNICHRDLKLENILLDESKTAKIADFGLSNVFDDRRLLTTFCGSPLYASPEIVRGTPYHGPEVDCWSLGVLLYTLVYGAMPFDGSNFKRLVKQISSGEYYEPPDKPSTASPLVRHMLLVDPTKRANVEDICSHWWVNEGYGESCLEVAEELANQTPVRLDLLLSLVPPPESTETVVVSAKNDQTASTVSKEGDSMNEYYSAAEPSSSDAAKTGGVKKKKESSGQSEKDIDKVSTVKRRRAESDQVKSIDDSTTPDGRHCQTGGDLDAQNSAGPSPIDDSGIQTSLREEELELLATGVQSASEEVRTKTTSQAKPKCDVTDVDMDEGISTSSQTDNRQSSVQVASCMANPATVMTPCTIMTTINPSQSSSPSANATSTTSTSSIPHCSSVSQQHSPTTSALRQTTVEVVDVDVSTSPMGPTANAKVESIILPPVGGPTCVPDQVEVLETPALLVTSTGQTESQMMAGKMDAEGAVPAANVVTVPEPENTAAAPSSTSPTTPPPPSLNQVPPPPPLSTLAPEKTESAGDSRVTTASHTTTTTATTSKEVAEVLSTDSSNRSESSSAPNASTASVAVANRRPANTNKAAGPATAEQRHSKILRQAEIFNSLVLTHSRNEPTSTGPKSTMTLERPKKVTIFSYKLNDTRRPTETRTEPKVPTIVPVLKVSDAKRAFENNAAAAQQQRNASINSATSGHHHNSLPRRTLIQTPTSVSTDAMIPKSLNQQRAGHAASMAAVNATAPAAQEASVVEPGEKVVVGGLGVKIGAIGKVTEIGMKVKTEDQSENQINAKDTKISPVQKDESHVKPEGCAANIEKKVEQSKTGQEVKVVTESEVAPAVPLKKLQSSSTKEKVSKAKESEECPTTLPDKEQEESKSREIPVMLDTGELETKVASILMAPGRSPPKDPPAAPRPTSLPTPVSAPSPPKSTVQVSSTATERTTSPPPKPVRVASPTPQSPLRIASPPPRPVRIASPPPVATSKNVCAPARTMSPPPPLIRPLPDQSSNHQRPLSPVSTLPLSRPMSPIYASSMTSTDRTEDDCIAGSENAFIRGIRSPTRDHLPAVPTLNKRFSKGSGDMPENAMVMVEAKPIQKAEINIAVNVASTSTNPRERIIPIRVEGRGETTSVVSAVGGLVTSDSNKAVKSNEIAKSLNSISVQLRATPPRVASPPPAQPIKPVPIRPSSASRQESIQNPGPALASAESANLESKKFIREPIRESAREPIRKSPREFIIPITVEGVGASHPATTETVSSSSASLRNSRFDRTKRYGSLYHEGDTDFDISQPSGDIDNHAASPLHHLQRLSSFKKSHDEPETCRGRRGSDSSIDDDIDDDDDTFQILTAESLFSTLLSRVRQLTKRNQRAENNAADPFVVFRNSSRFTSPAPSTGGRSRATDVSDIHREFEDASSQMSTPGCTSPNAHHHHNNNNRNSTGSDLLTGSASNKGFWNNVYSRASSVASESDARRYSTLDPPRFHTIETPQLQQQQSAVAPSGLPWRRDTSVEGESNCSIASASMSQRDAGRIRPVLRMTSPSKSSRRRRSAIIASSNGAGSNSHPPLSHSHSRRLPFYPSSKIKSSVAWRLLASKAVRRHFAWGRLVEAVSSSALQKHQLGPADDGGGRKRVTFTLHVTEPAARAPPSPTASHWFRPECRRQHDQNPEQENKGPADAVAGTVVSFKCFVLSHPAASTAYHSPAVNGDANNATPASSRPFTSSLTRRKLNQHLRETNPELVGPQGQNGSQQQNNSDAMSDASSTSGGNRSSLSWALSRFTGGTADSARSTSRSVREQQQPQYNRTKSSRELGNEPQQRTYQRYGRSSTLDNLDPDSSTAPSSASTTGYFHRIGSPFSDDEHPNSGVSTPASYRTYTRTRSREYMSPTSSRGTSPVPSSSAASPSIISTTNVGSPDAMAIMNPIVPQLSTVLENGPLGVEGESSPRPIRAAESKLAAITSLNSVTTNPIPASVTAPLPAQIPTASNPTAAPTTENADGTIERKSRRVSRFLRPDFYDAPKDDSSSDKQRFLKSVEQRWEKYNPDAGLMALSKTTNKDPAAGSTQTIERPSPIQKDRTSGSVTSTPPSPLQPILKARQNLTPIPAPAQPNLSLPPPISSVVLKPVSDQPQGEPIPNTKIPQQVTLKSVEPQQSTSKSNGNTPSSKSSPKLTVRRQFEHLINLAAAQFQRSSSPNKVAPAVPTQAPTSTTITPPTPIVSTAAVQQQTVGQQQPDTISLELKQLEDEIKNTAAIKAQASARLDALKYEHAVKSGAAAVHPSGIPKPAIPVKPIYLVARPVQELPSISPDLSIVPPEFQPFQYKGSNGTLRELSHRSNNNRRDALSPPPAGGNETNGASISPFADEAVRFARIIKRFEPQPYDNSWASDGMGIDNAAPGTPTDSYESSSVCSDLRGDQRDSGEDESVSERIFRKSFYSRFNEPTKTKHRRSMNRELTADGVEGGEGNLPITEAQPPISRRSSQHRKSISGREESVDRMGLSESVMVRKFLSSGDANGGGTFDRERRLSATRRHPTVSEYSDAPVDVIHPRRSMSREVSVARSVKSDTQPSSQQQVTSPTPSIAGSDSGDRGTNGREVRSYARTYSSSRALANDLPPSGNGESYSSASLGRRSYYPVSSTSSSSNADHISSLPRRSSNRYSIHEHVPESTNVRLRSTGSSILASRPSRYSSILLEESGSTAGGSATGHQISNVLSPNSTRRHTNLSDSGLTRRESTFYGTPSSLSSRPREGSTTGSTTSTYFLRSTSSGLDHHNNNSTSNHSGSGTYSTLRPSLLRHRR</sequence>
<evidence type="ECO:0000256" key="7">
    <source>
        <dbReference type="SAM" id="MobiDB-lite"/>
    </source>
</evidence>
<feature type="compositionally biased region" description="Low complexity" evidence="7">
    <location>
        <begin position="2020"/>
        <end position="2061"/>
    </location>
</feature>
<feature type="compositionally biased region" description="Basic and acidic residues" evidence="7">
    <location>
        <begin position="1030"/>
        <end position="1041"/>
    </location>
</feature>
<feature type="compositionally biased region" description="Polar residues" evidence="7">
    <location>
        <begin position="2549"/>
        <end position="2559"/>
    </location>
</feature>
<dbReference type="InterPro" id="IPR017441">
    <property type="entry name" value="Protein_kinase_ATP_BS"/>
</dbReference>
<dbReference type="GO" id="GO:0005737">
    <property type="term" value="C:cytoplasm"/>
    <property type="evidence" value="ECO:0007669"/>
    <property type="project" value="TreeGrafter"/>
</dbReference>
<feature type="compositionally biased region" description="Low complexity" evidence="7">
    <location>
        <begin position="2748"/>
        <end position="2757"/>
    </location>
</feature>
<feature type="compositionally biased region" description="Pro residues" evidence="7">
    <location>
        <begin position="1064"/>
        <end position="1089"/>
    </location>
</feature>
<feature type="region of interest" description="Disordered" evidence="7">
    <location>
        <begin position="2659"/>
        <end position="2820"/>
    </location>
</feature>
<feature type="compositionally biased region" description="Basic and acidic residues" evidence="7">
    <location>
        <begin position="1624"/>
        <end position="1639"/>
    </location>
</feature>
<name>A0A8J2RV20_9CRUS</name>
<feature type="region of interest" description="Disordered" evidence="7">
    <location>
        <begin position="1"/>
        <end position="23"/>
    </location>
</feature>
<feature type="compositionally biased region" description="Polar residues" evidence="7">
    <location>
        <begin position="1967"/>
        <end position="1983"/>
    </location>
</feature>
<feature type="compositionally biased region" description="Pro residues" evidence="7">
    <location>
        <begin position="663"/>
        <end position="679"/>
    </location>
</feature>
<dbReference type="PROSITE" id="PS00107">
    <property type="entry name" value="PROTEIN_KINASE_ATP"/>
    <property type="match status" value="1"/>
</dbReference>
<feature type="region of interest" description="Disordered" evidence="7">
    <location>
        <begin position="2845"/>
        <end position="2946"/>
    </location>
</feature>
<feature type="compositionally biased region" description="Polar residues" evidence="7">
    <location>
        <begin position="1569"/>
        <end position="1581"/>
    </location>
</feature>
<dbReference type="GO" id="GO:0000226">
    <property type="term" value="P:microtubule cytoskeleton organization"/>
    <property type="evidence" value="ECO:0007669"/>
    <property type="project" value="TreeGrafter"/>
</dbReference>
<feature type="region of interest" description="Disordered" evidence="7">
    <location>
        <begin position="843"/>
        <end position="867"/>
    </location>
</feature>
<accession>A0A8J2RV20</accession>
<feature type="domain" description="Protein kinase" evidence="8">
    <location>
        <begin position="49"/>
        <end position="301"/>
    </location>
</feature>
<organism evidence="9 10">
    <name type="scientific">Daphnia galeata</name>
    <dbReference type="NCBI Taxonomy" id="27404"/>
    <lineage>
        <taxon>Eukaryota</taxon>
        <taxon>Metazoa</taxon>
        <taxon>Ecdysozoa</taxon>
        <taxon>Arthropoda</taxon>
        <taxon>Crustacea</taxon>
        <taxon>Branchiopoda</taxon>
        <taxon>Diplostraca</taxon>
        <taxon>Cladocera</taxon>
        <taxon>Anomopoda</taxon>
        <taxon>Daphniidae</taxon>
        <taxon>Daphnia</taxon>
    </lineage>
</organism>
<feature type="region of interest" description="Disordered" evidence="7">
    <location>
        <begin position="2607"/>
        <end position="2647"/>
    </location>
</feature>
<dbReference type="CDD" id="cd14073">
    <property type="entry name" value="STKc_NUAK"/>
    <property type="match status" value="1"/>
</dbReference>
<feature type="compositionally biased region" description="Low complexity" evidence="7">
    <location>
        <begin position="1360"/>
        <end position="1369"/>
    </location>
</feature>
<feature type="compositionally biased region" description="Low complexity" evidence="7">
    <location>
        <begin position="2134"/>
        <end position="2148"/>
    </location>
</feature>
<dbReference type="GO" id="GO:0035556">
    <property type="term" value="P:intracellular signal transduction"/>
    <property type="evidence" value="ECO:0007669"/>
    <property type="project" value="TreeGrafter"/>
</dbReference>
<feature type="compositionally biased region" description="Low complexity" evidence="7">
    <location>
        <begin position="2898"/>
        <end position="2907"/>
    </location>
</feature>
<feature type="compositionally biased region" description="Low complexity" evidence="7">
    <location>
        <begin position="653"/>
        <end position="662"/>
    </location>
</feature>
<keyword evidence="10" id="KW-1185">Reference proteome</keyword>
<feature type="compositionally biased region" description="Low complexity" evidence="7">
    <location>
        <begin position="526"/>
        <end position="555"/>
    </location>
</feature>
<keyword evidence="5 6" id="KW-0067">ATP-binding</keyword>
<dbReference type="PANTHER" id="PTHR24346">
    <property type="entry name" value="MAP/MICROTUBULE AFFINITY-REGULATING KINASE"/>
    <property type="match status" value="1"/>
</dbReference>
<dbReference type="Gene3D" id="1.10.510.10">
    <property type="entry name" value="Transferase(Phosphotransferase) domain 1"/>
    <property type="match status" value="1"/>
</dbReference>
<feature type="compositionally biased region" description="Basic and acidic residues" evidence="7">
    <location>
        <begin position="405"/>
        <end position="414"/>
    </location>
</feature>
<keyword evidence="2" id="KW-0808">Transferase</keyword>
<proteinExistence type="predicted"/>
<dbReference type="GO" id="GO:0005524">
    <property type="term" value="F:ATP binding"/>
    <property type="evidence" value="ECO:0007669"/>
    <property type="project" value="UniProtKB-UniRule"/>
</dbReference>
<feature type="compositionally biased region" description="Low complexity" evidence="7">
    <location>
        <begin position="2715"/>
        <end position="2729"/>
    </location>
</feature>
<feature type="region of interest" description="Disordered" evidence="7">
    <location>
        <begin position="1620"/>
        <end position="1727"/>
    </location>
</feature>
<evidence type="ECO:0000256" key="3">
    <source>
        <dbReference type="ARBA" id="ARBA00022741"/>
    </source>
</evidence>
<dbReference type="InterPro" id="IPR000719">
    <property type="entry name" value="Prot_kinase_dom"/>
</dbReference>
<feature type="compositionally biased region" description="Polar residues" evidence="7">
    <location>
        <begin position="1165"/>
        <end position="1181"/>
    </location>
</feature>
<feature type="compositionally biased region" description="Polar residues" evidence="7">
    <location>
        <begin position="1666"/>
        <end position="1680"/>
    </location>
</feature>
<dbReference type="InterPro" id="IPR011009">
    <property type="entry name" value="Kinase-like_dom_sf"/>
</dbReference>
<feature type="compositionally biased region" description="Pro residues" evidence="7">
    <location>
        <begin position="1126"/>
        <end position="1140"/>
    </location>
</feature>
<dbReference type="OrthoDB" id="193931at2759"/>
<dbReference type="Pfam" id="PF00069">
    <property type="entry name" value="Pkinase"/>
    <property type="match status" value="1"/>
</dbReference>
<feature type="compositionally biased region" description="Low complexity" evidence="7">
    <location>
        <begin position="2780"/>
        <end position="2798"/>
    </location>
</feature>
<feature type="region of interest" description="Disordered" evidence="7">
    <location>
        <begin position="2204"/>
        <end position="2320"/>
    </location>
</feature>
<feature type="compositionally biased region" description="Polar residues" evidence="7">
    <location>
        <begin position="1939"/>
        <end position="1958"/>
    </location>
</feature>
<evidence type="ECO:0000256" key="6">
    <source>
        <dbReference type="PROSITE-ProRule" id="PRU10141"/>
    </source>
</evidence>
<feature type="region of interest" description="Disordered" evidence="7">
    <location>
        <begin position="1890"/>
        <end position="2061"/>
    </location>
</feature>
<feature type="region of interest" description="Disordered" evidence="7">
    <location>
        <begin position="1567"/>
        <end position="1600"/>
    </location>
</feature>
<feature type="binding site" evidence="6">
    <location>
        <position position="82"/>
    </location>
    <ligand>
        <name>ATP</name>
        <dbReference type="ChEBI" id="CHEBI:30616"/>
    </ligand>
</feature>
<feature type="compositionally biased region" description="Polar residues" evidence="7">
    <location>
        <begin position="2884"/>
        <end position="2893"/>
    </location>
</feature>
<feature type="compositionally biased region" description="Pro residues" evidence="7">
    <location>
        <begin position="1329"/>
        <end position="1343"/>
    </location>
</feature>
<feature type="region of interest" description="Disordered" evidence="7">
    <location>
        <begin position="526"/>
        <end position="567"/>
    </location>
</feature>
<feature type="compositionally biased region" description="Polar residues" evidence="7">
    <location>
        <begin position="556"/>
        <end position="567"/>
    </location>
</feature>
<comment type="caution">
    <text evidence="9">The sequence shown here is derived from an EMBL/GenBank/DDBJ whole genome shotgun (WGS) entry which is preliminary data.</text>
</comment>
<reference evidence="9" key="1">
    <citation type="submission" date="2021-11" db="EMBL/GenBank/DDBJ databases">
        <authorList>
            <person name="Schell T."/>
        </authorList>
    </citation>
    <scope>NUCLEOTIDE SEQUENCE</scope>
    <source>
        <strain evidence="9">M5</strain>
    </source>
</reference>
<keyword evidence="1" id="KW-0723">Serine/threonine-protein kinase</keyword>
<dbReference type="PROSITE" id="PS00108">
    <property type="entry name" value="PROTEIN_KINASE_ST"/>
    <property type="match status" value="1"/>
</dbReference>
<dbReference type="SMART" id="SM00220">
    <property type="entry name" value="S_TKc"/>
    <property type="match status" value="1"/>
</dbReference>
<feature type="compositionally biased region" description="Low complexity" evidence="7">
    <location>
        <begin position="717"/>
        <end position="743"/>
    </location>
</feature>
<feature type="compositionally biased region" description="Polar residues" evidence="7">
    <location>
        <begin position="1090"/>
        <end position="1104"/>
    </location>
</feature>
<dbReference type="EMBL" id="CAKKLH010000311">
    <property type="protein sequence ID" value="CAH0111207.1"/>
    <property type="molecule type" value="Genomic_DNA"/>
</dbReference>
<feature type="region of interest" description="Disordered" evidence="7">
    <location>
        <begin position="2529"/>
        <end position="2575"/>
    </location>
</feature>
<feature type="compositionally biased region" description="Low complexity" evidence="7">
    <location>
        <begin position="696"/>
        <end position="709"/>
    </location>
</feature>
<keyword evidence="3 6" id="KW-0547">Nucleotide-binding</keyword>
<feature type="region of interest" description="Disordered" evidence="7">
    <location>
        <begin position="1004"/>
        <end position="1201"/>
    </location>
</feature>
<keyword evidence="4" id="KW-0418">Kinase</keyword>
<feature type="compositionally biased region" description="Basic and acidic residues" evidence="7">
    <location>
        <begin position="2562"/>
        <end position="2575"/>
    </location>
</feature>